<organism evidence="2 3">
    <name type="scientific">Thalassiosira pseudonana</name>
    <name type="common">Marine diatom</name>
    <name type="synonym">Cyclotella nana</name>
    <dbReference type="NCBI Taxonomy" id="35128"/>
    <lineage>
        <taxon>Eukaryota</taxon>
        <taxon>Sar</taxon>
        <taxon>Stramenopiles</taxon>
        <taxon>Ochrophyta</taxon>
        <taxon>Bacillariophyta</taxon>
        <taxon>Coscinodiscophyceae</taxon>
        <taxon>Thalassiosirophycidae</taxon>
        <taxon>Thalassiosirales</taxon>
        <taxon>Thalassiosiraceae</taxon>
        <taxon>Thalassiosira</taxon>
    </lineage>
</organism>
<evidence type="ECO:0000313" key="3">
    <source>
        <dbReference type="Proteomes" id="UP000001449"/>
    </source>
</evidence>
<dbReference type="KEGG" id="tps:THAPSDRAFT_4423"/>
<dbReference type="PaxDb" id="35128-Thaps4423"/>
<dbReference type="AlphaFoldDB" id="B8BZ88"/>
<dbReference type="eggNOG" id="ENOG502QZ2W">
    <property type="taxonomic scope" value="Eukaryota"/>
</dbReference>
<dbReference type="GeneID" id="7447937"/>
<dbReference type="EMBL" id="CM000641">
    <property type="protein sequence ID" value="EED92841.1"/>
    <property type="molecule type" value="Genomic_DNA"/>
</dbReference>
<accession>B8BZ88</accession>
<reference evidence="2 3" key="1">
    <citation type="journal article" date="2004" name="Science">
        <title>The genome of the diatom Thalassiosira pseudonana: ecology, evolution, and metabolism.</title>
        <authorList>
            <person name="Armbrust E.V."/>
            <person name="Berges J.A."/>
            <person name="Bowler C."/>
            <person name="Green B.R."/>
            <person name="Martinez D."/>
            <person name="Putnam N.H."/>
            <person name="Zhou S."/>
            <person name="Allen A.E."/>
            <person name="Apt K.E."/>
            <person name="Bechner M."/>
            <person name="Brzezinski M.A."/>
            <person name="Chaal B.K."/>
            <person name="Chiovitti A."/>
            <person name="Davis A.K."/>
            <person name="Demarest M.S."/>
            <person name="Detter J.C."/>
            <person name="Glavina T."/>
            <person name="Goodstein D."/>
            <person name="Hadi M.Z."/>
            <person name="Hellsten U."/>
            <person name="Hildebrand M."/>
            <person name="Jenkins B.D."/>
            <person name="Jurka J."/>
            <person name="Kapitonov V.V."/>
            <person name="Kroger N."/>
            <person name="Lau W.W."/>
            <person name="Lane T.W."/>
            <person name="Larimer F.W."/>
            <person name="Lippmeier J.C."/>
            <person name="Lucas S."/>
            <person name="Medina M."/>
            <person name="Montsant A."/>
            <person name="Obornik M."/>
            <person name="Parker M.S."/>
            <person name="Palenik B."/>
            <person name="Pazour G.J."/>
            <person name="Richardson P.M."/>
            <person name="Rynearson T.A."/>
            <person name="Saito M.A."/>
            <person name="Schwartz D.C."/>
            <person name="Thamatrakoln K."/>
            <person name="Valentin K."/>
            <person name="Vardi A."/>
            <person name="Wilkerson F.P."/>
            <person name="Rokhsar D.S."/>
        </authorList>
    </citation>
    <scope>NUCLEOTIDE SEQUENCE [LARGE SCALE GENOMIC DNA]</scope>
    <source>
        <strain evidence="2 3">CCMP1335</strain>
    </source>
</reference>
<feature type="compositionally biased region" description="Polar residues" evidence="1">
    <location>
        <begin position="35"/>
        <end position="44"/>
    </location>
</feature>
<reference evidence="2 3" key="2">
    <citation type="journal article" date="2008" name="Nature">
        <title>The Phaeodactylum genome reveals the evolutionary history of diatom genomes.</title>
        <authorList>
            <person name="Bowler C."/>
            <person name="Allen A.E."/>
            <person name="Badger J.H."/>
            <person name="Grimwood J."/>
            <person name="Jabbari K."/>
            <person name="Kuo A."/>
            <person name="Maheswari U."/>
            <person name="Martens C."/>
            <person name="Maumus F."/>
            <person name="Otillar R.P."/>
            <person name="Rayko E."/>
            <person name="Salamov A."/>
            <person name="Vandepoele K."/>
            <person name="Beszteri B."/>
            <person name="Gruber A."/>
            <person name="Heijde M."/>
            <person name="Katinka M."/>
            <person name="Mock T."/>
            <person name="Valentin K."/>
            <person name="Verret F."/>
            <person name="Berges J.A."/>
            <person name="Brownlee C."/>
            <person name="Cadoret J.P."/>
            <person name="Chiovitti A."/>
            <person name="Choi C.J."/>
            <person name="Coesel S."/>
            <person name="De Martino A."/>
            <person name="Detter J.C."/>
            <person name="Durkin C."/>
            <person name="Falciatore A."/>
            <person name="Fournet J."/>
            <person name="Haruta M."/>
            <person name="Huysman M.J."/>
            <person name="Jenkins B.D."/>
            <person name="Jiroutova K."/>
            <person name="Jorgensen R.E."/>
            <person name="Joubert Y."/>
            <person name="Kaplan A."/>
            <person name="Kroger N."/>
            <person name="Kroth P.G."/>
            <person name="La Roche J."/>
            <person name="Lindquist E."/>
            <person name="Lommer M."/>
            <person name="Martin-Jezequel V."/>
            <person name="Lopez P.J."/>
            <person name="Lucas S."/>
            <person name="Mangogna M."/>
            <person name="McGinnis K."/>
            <person name="Medlin L.K."/>
            <person name="Montsant A."/>
            <person name="Oudot-Le Secq M.P."/>
            <person name="Napoli C."/>
            <person name="Obornik M."/>
            <person name="Parker M.S."/>
            <person name="Petit J.L."/>
            <person name="Porcel B.M."/>
            <person name="Poulsen N."/>
            <person name="Robison M."/>
            <person name="Rychlewski L."/>
            <person name="Rynearson T.A."/>
            <person name="Schmutz J."/>
            <person name="Shapiro H."/>
            <person name="Siaut M."/>
            <person name="Stanley M."/>
            <person name="Sussman M.R."/>
            <person name="Taylor A.R."/>
            <person name="Vardi A."/>
            <person name="von Dassow P."/>
            <person name="Vyverman W."/>
            <person name="Willis A."/>
            <person name="Wyrwicz L.S."/>
            <person name="Rokhsar D.S."/>
            <person name="Weissenbach J."/>
            <person name="Armbrust E.V."/>
            <person name="Green B.R."/>
            <person name="Van de Peer Y."/>
            <person name="Grigoriev I.V."/>
        </authorList>
    </citation>
    <scope>NUCLEOTIDE SEQUENCE [LARGE SCALE GENOMIC DNA]</scope>
    <source>
        <strain evidence="2 3">CCMP1335</strain>
    </source>
</reference>
<protein>
    <submittedName>
        <fullName evidence="2">Uncharacterized protein</fullName>
    </submittedName>
</protein>
<dbReference type="InParanoid" id="B8BZ88"/>
<gene>
    <name evidence="2" type="ORF">THAPSDRAFT_4423</name>
</gene>
<keyword evidence="3" id="KW-1185">Reference proteome</keyword>
<sequence length="458" mass="51110">MQRLSPSPCSCTVTLLLQRAIILIDPPSWQDADAPTTQSESDPTINDDGVEETSNVVDVEEEIKGIEYLRSSLKKSSHPTEMNMGAVDTKACLHPAASLTIAPKGTTKKVQFSEPSTKRNIISANDAIQAYAMLTHAVSITPVLYLLQPDAKETSESVDAGFERCMNSSWEILQQSADVCRALIITCCLLLEILPDAATSLLCDATDSNTDTSNQLQWEHLSKDCPLLCTNSIPPYSPTVEKQILSSARRSILLLQSLEKVCAAKTIAKRHSASDGLSTASFYTGDDDIHDYDRSIADLYSNYDWHDDGFLPRPCSYCSGVANTSDGKTGVESSMLHYCCYLPCRYSDPPSSMFERNAWTRDCIRGDRLISLSLEDYAYHENSGRNVACDVDAEYLRAPWMQIMECDDDDEIDEAERELNDVNITSFRYNENETQHLHDDEEEENPFFILMIKQTHDA</sequence>
<dbReference type="Proteomes" id="UP000001449">
    <property type="component" value="Chromosome 4"/>
</dbReference>
<proteinExistence type="predicted"/>
<evidence type="ECO:0000256" key="1">
    <source>
        <dbReference type="SAM" id="MobiDB-lite"/>
    </source>
</evidence>
<evidence type="ECO:0000313" key="2">
    <source>
        <dbReference type="EMBL" id="EED92841.1"/>
    </source>
</evidence>
<name>B8BZ88_THAPS</name>
<dbReference type="RefSeq" id="XP_002289304.1">
    <property type="nucleotide sequence ID" value="XM_002289268.1"/>
</dbReference>
<feature type="region of interest" description="Disordered" evidence="1">
    <location>
        <begin position="28"/>
        <end position="52"/>
    </location>
</feature>
<dbReference type="HOGENOM" id="CLU_597880_0_0_1"/>